<gene>
    <name evidence="3" type="ordered locus">Hfelis_00550</name>
</gene>
<dbReference type="OrthoDB" id="9930544at2"/>
<dbReference type="HOGENOM" id="CLU_2633212_0_0_7"/>
<reference evidence="3 4" key="1">
    <citation type="journal article" date="2011" name="Genome Biol. Evol.">
        <title>Comparative whole genome sequence analysis of the carcinogenic bacterial model pathogen Helicobacter felis.</title>
        <authorList>
            <person name="Arnold I.C."/>
            <person name="Zigova Z."/>
            <person name="Holden M."/>
            <person name="Lawley T.D."/>
            <person name="Rad R."/>
            <person name="Dougan G."/>
            <person name="Falkow S."/>
            <person name="Bentley S.D."/>
            <person name="Muller A."/>
        </authorList>
    </citation>
    <scope>NUCLEOTIDE SEQUENCE [LARGE SCALE GENOMIC DNA]</scope>
    <source>
        <strain evidence="4">ATCC 49179 / CCUG 28539 / NCTC 12436 / CS1</strain>
    </source>
</reference>
<dbReference type="STRING" id="936155.HFELIS_00550"/>
<sequence>MAQETKQCGQIPLSRLDRMTRIGFLLILLNAIQTGFLAFLVYEIEDTQDHLSKSLEKVQKLEQRLDSLQSKIRRHFE</sequence>
<dbReference type="GeneID" id="36134905"/>
<keyword evidence="4" id="KW-1185">Reference proteome</keyword>
<name>E7AC57_HELFC</name>
<keyword evidence="2" id="KW-0812">Transmembrane</keyword>
<evidence type="ECO:0000256" key="2">
    <source>
        <dbReference type="SAM" id="Phobius"/>
    </source>
</evidence>
<evidence type="ECO:0000313" key="4">
    <source>
        <dbReference type="Proteomes" id="UP000007934"/>
    </source>
</evidence>
<evidence type="ECO:0000313" key="3">
    <source>
        <dbReference type="EMBL" id="CBY82139.1"/>
    </source>
</evidence>
<evidence type="ECO:0000256" key="1">
    <source>
        <dbReference type="SAM" id="Coils"/>
    </source>
</evidence>
<protein>
    <submittedName>
        <fullName evidence="3">Uncharacterized protein</fullName>
    </submittedName>
</protein>
<dbReference type="Proteomes" id="UP000007934">
    <property type="component" value="Chromosome"/>
</dbReference>
<dbReference type="AlphaFoldDB" id="E7AC57"/>
<dbReference type="RefSeq" id="WP_013468511.1">
    <property type="nucleotide sequence ID" value="NC_014810.2"/>
</dbReference>
<organism evidence="3 4">
    <name type="scientific">Helicobacter felis (strain ATCC 49179 / CCUG 28539 / NCTC 12436 / CS1)</name>
    <dbReference type="NCBI Taxonomy" id="936155"/>
    <lineage>
        <taxon>Bacteria</taxon>
        <taxon>Pseudomonadati</taxon>
        <taxon>Campylobacterota</taxon>
        <taxon>Epsilonproteobacteria</taxon>
        <taxon>Campylobacterales</taxon>
        <taxon>Helicobacteraceae</taxon>
        <taxon>Helicobacter</taxon>
    </lineage>
</organism>
<proteinExistence type="predicted"/>
<feature type="coiled-coil region" evidence="1">
    <location>
        <begin position="44"/>
        <end position="71"/>
    </location>
</feature>
<keyword evidence="2" id="KW-0472">Membrane</keyword>
<dbReference type="EMBL" id="FQ670179">
    <property type="protein sequence ID" value="CBY82139.1"/>
    <property type="molecule type" value="Genomic_DNA"/>
</dbReference>
<accession>E7AC57</accession>
<keyword evidence="1" id="KW-0175">Coiled coil</keyword>
<dbReference type="KEGG" id="hfe:HFELIS_00550"/>
<feature type="transmembrane region" description="Helical" evidence="2">
    <location>
        <begin position="22"/>
        <end position="42"/>
    </location>
</feature>
<keyword evidence="2" id="KW-1133">Transmembrane helix</keyword>